<feature type="transmembrane region" description="Helical" evidence="1">
    <location>
        <begin position="20"/>
        <end position="43"/>
    </location>
</feature>
<feature type="transmembrane region" description="Helical" evidence="1">
    <location>
        <begin position="192"/>
        <end position="208"/>
    </location>
</feature>
<accession>A0ABW4L8B6</accession>
<protein>
    <submittedName>
        <fullName evidence="2">Uncharacterized protein</fullName>
    </submittedName>
</protein>
<reference evidence="3" key="1">
    <citation type="journal article" date="2019" name="Int. J. Syst. Evol. Microbiol.">
        <title>The Global Catalogue of Microorganisms (GCM) 10K type strain sequencing project: providing services to taxonomists for standard genome sequencing and annotation.</title>
        <authorList>
            <consortium name="The Broad Institute Genomics Platform"/>
            <consortium name="The Broad Institute Genome Sequencing Center for Infectious Disease"/>
            <person name="Wu L."/>
            <person name="Ma J."/>
        </authorList>
    </citation>
    <scope>NUCLEOTIDE SEQUENCE [LARGE SCALE GENOMIC DNA]</scope>
    <source>
        <strain evidence="3">JCM 17130</strain>
    </source>
</reference>
<keyword evidence="1" id="KW-0812">Transmembrane</keyword>
<name>A0ABW4L8B6_9MICO</name>
<organism evidence="2 3">
    <name type="scientific">Georgenia deserti</name>
    <dbReference type="NCBI Taxonomy" id="2093781"/>
    <lineage>
        <taxon>Bacteria</taxon>
        <taxon>Bacillati</taxon>
        <taxon>Actinomycetota</taxon>
        <taxon>Actinomycetes</taxon>
        <taxon>Micrococcales</taxon>
        <taxon>Bogoriellaceae</taxon>
        <taxon>Georgenia</taxon>
    </lineage>
</organism>
<comment type="caution">
    <text evidence="2">The sequence shown here is derived from an EMBL/GenBank/DDBJ whole genome shotgun (WGS) entry which is preliminary data.</text>
</comment>
<dbReference type="EMBL" id="JBHUEE010000005">
    <property type="protein sequence ID" value="MFD1718271.1"/>
    <property type="molecule type" value="Genomic_DNA"/>
</dbReference>
<gene>
    <name evidence="2" type="ORF">ACFSE6_10520</name>
</gene>
<evidence type="ECO:0000313" key="3">
    <source>
        <dbReference type="Proteomes" id="UP001597277"/>
    </source>
</evidence>
<keyword evidence="1" id="KW-1133">Transmembrane helix</keyword>
<proteinExistence type="predicted"/>
<dbReference type="RefSeq" id="WP_388006233.1">
    <property type="nucleotide sequence ID" value="NZ_JBHUEE010000005.1"/>
</dbReference>
<evidence type="ECO:0000256" key="1">
    <source>
        <dbReference type="SAM" id="Phobius"/>
    </source>
</evidence>
<sequence length="220" mass="22452">MGDRDEVDLRAAGRATWRSLPMLLLASAAIALVVALALLVAAWWPPAGAAAGALAAAPLLLALVRCADDVVAGRDVPSAEYLHAVTRLAPRAAGTAVVPCVLAALTAVAVLAHARGAGAVFLVPVGLGTTATVLVLAAALVLLPLRARHRAPGVGGWLLAWHVLARRPVPFLAAAAYAGAGIWWSLTWSNGLFLIVPAPFALILAAAYRSSPAEQLLVAD</sequence>
<feature type="transmembrane region" description="Helical" evidence="1">
    <location>
        <begin position="88"/>
        <end position="112"/>
    </location>
</feature>
<feature type="transmembrane region" description="Helical" evidence="1">
    <location>
        <begin position="49"/>
        <end position="67"/>
    </location>
</feature>
<keyword evidence="3" id="KW-1185">Reference proteome</keyword>
<dbReference type="Proteomes" id="UP001597277">
    <property type="component" value="Unassembled WGS sequence"/>
</dbReference>
<feature type="transmembrane region" description="Helical" evidence="1">
    <location>
        <begin position="118"/>
        <end position="143"/>
    </location>
</feature>
<keyword evidence="1" id="KW-0472">Membrane</keyword>
<evidence type="ECO:0000313" key="2">
    <source>
        <dbReference type="EMBL" id="MFD1718271.1"/>
    </source>
</evidence>